<evidence type="ECO:0000256" key="2">
    <source>
        <dbReference type="ARBA" id="ARBA00022617"/>
    </source>
</evidence>
<dbReference type="InterPro" id="IPR001128">
    <property type="entry name" value="Cyt_P450"/>
</dbReference>
<dbReference type="InterPro" id="IPR036396">
    <property type="entry name" value="Cyt_P450_sf"/>
</dbReference>
<sequence>MSTTSPSVTGCPLRIDPAGSDIHGEAAALRRRGPATRVLLPGDVPAWSVTDPGLIRRLLTHSGISKDPARHWPAYGDLPETWPLRMWVDVRNALTAYGSEHRRLRRPLAAAFSTRRVRALVPQIEEITHRLLDDLAAGDTGDVVDLRARFAWPLPLLGVNRVLGVPDALHNGFRDTVGRLFDTAATPEEALATRDRLYELIRELVDRKRAEPADDVTSALVEAQERGELSVQELEDSFVLLIGAGHETTVNLLDQAITSLLADPGQLALARSGEVAWSRVVEETLRHQAPVATIIMRFAADRVVDEPTGVTFEQGDALVINFAAAGRDPGQHGPDADTFDAARAGAHDHLSFGHGNHLCVGAELARIEGRIALEALFTRFPGIQVAVPPDQLRPLPSFISNGHQALPVLLRGARHSR</sequence>
<reference evidence="8 9" key="1">
    <citation type="submission" date="2020-08" db="EMBL/GenBank/DDBJ databases">
        <title>A novel species.</title>
        <authorList>
            <person name="Gao J."/>
        </authorList>
    </citation>
    <scope>NUCLEOTIDE SEQUENCE [LARGE SCALE GENOMIC DNA]</scope>
    <source>
        <strain evidence="8 9">CRPJ-33</strain>
    </source>
</reference>
<dbReference type="Pfam" id="PF00067">
    <property type="entry name" value="p450"/>
    <property type="match status" value="1"/>
</dbReference>
<evidence type="ECO:0000313" key="8">
    <source>
        <dbReference type="EMBL" id="QNP61496.1"/>
    </source>
</evidence>
<dbReference type="FunFam" id="1.10.630.10:FF:000018">
    <property type="entry name" value="Cytochrome P450 monooxygenase"/>
    <property type="match status" value="1"/>
</dbReference>
<keyword evidence="5 7" id="KW-0408">Iron</keyword>
<dbReference type="PRINTS" id="PR00359">
    <property type="entry name" value="BP450"/>
</dbReference>
<dbReference type="EMBL" id="CP060825">
    <property type="protein sequence ID" value="QNP61496.1"/>
    <property type="molecule type" value="Genomic_DNA"/>
</dbReference>
<keyword evidence="9" id="KW-1185">Reference proteome</keyword>
<evidence type="ECO:0000256" key="4">
    <source>
        <dbReference type="ARBA" id="ARBA00023002"/>
    </source>
</evidence>
<gene>
    <name evidence="8" type="ORF">IAG43_00205</name>
</gene>
<dbReference type="PANTHER" id="PTHR46696">
    <property type="entry name" value="P450, PUTATIVE (EUROFUNG)-RELATED"/>
    <property type="match status" value="1"/>
</dbReference>
<dbReference type="PANTHER" id="PTHR46696:SF1">
    <property type="entry name" value="CYTOCHROME P450 YJIB-RELATED"/>
    <property type="match status" value="1"/>
</dbReference>
<keyword evidence="3 7" id="KW-0479">Metal-binding</keyword>
<dbReference type="AlphaFoldDB" id="A0A7H0HLT0"/>
<dbReference type="CDD" id="cd11029">
    <property type="entry name" value="CYP107-like"/>
    <property type="match status" value="1"/>
</dbReference>
<evidence type="ECO:0000256" key="6">
    <source>
        <dbReference type="ARBA" id="ARBA00023033"/>
    </source>
</evidence>
<evidence type="ECO:0000256" key="5">
    <source>
        <dbReference type="ARBA" id="ARBA00023004"/>
    </source>
</evidence>
<dbReference type="InterPro" id="IPR017972">
    <property type="entry name" value="Cyt_P450_CS"/>
</dbReference>
<proteinExistence type="inferred from homology"/>
<name>A0A7H0HLT0_9ACTN</name>
<dbReference type="GO" id="GO:0016705">
    <property type="term" value="F:oxidoreductase activity, acting on paired donors, with incorporation or reduction of molecular oxygen"/>
    <property type="evidence" value="ECO:0007669"/>
    <property type="project" value="InterPro"/>
</dbReference>
<keyword evidence="2 7" id="KW-0349">Heme</keyword>
<dbReference type="SUPFAM" id="SSF48264">
    <property type="entry name" value="Cytochrome P450"/>
    <property type="match status" value="1"/>
</dbReference>
<dbReference type="InterPro" id="IPR002397">
    <property type="entry name" value="Cyt_P450_B"/>
</dbReference>
<dbReference type="GO" id="GO:0020037">
    <property type="term" value="F:heme binding"/>
    <property type="evidence" value="ECO:0007669"/>
    <property type="project" value="InterPro"/>
</dbReference>
<keyword evidence="4 7" id="KW-0560">Oxidoreductase</keyword>
<dbReference type="RefSeq" id="WP_187738703.1">
    <property type="nucleotide sequence ID" value="NZ_CP060825.1"/>
</dbReference>
<dbReference type="PROSITE" id="PS00086">
    <property type="entry name" value="CYTOCHROME_P450"/>
    <property type="match status" value="1"/>
</dbReference>
<keyword evidence="6 7" id="KW-0503">Monooxygenase</keyword>
<dbReference type="GO" id="GO:0004497">
    <property type="term" value="F:monooxygenase activity"/>
    <property type="evidence" value="ECO:0007669"/>
    <property type="project" value="UniProtKB-KW"/>
</dbReference>
<accession>A0A7H0HLT0</accession>
<dbReference type="GO" id="GO:0005506">
    <property type="term" value="F:iron ion binding"/>
    <property type="evidence" value="ECO:0007669"/>
    <property type="project" value="InterPro"/>
</dbReference>
<organism evidence="8 9">
    <name type="scientific">Streptomyces genisteinicus</name>
    <dbReference type="NCBI Taxonomy" id="2768068"/>
    <lineage>
        <taxon>Bacteria</taxon>
        <taxon>Bacillati</taxon>
        <taxon>Actinomycetota</taxon>
        <taxon>Actinomycetes</taxon>
        <taxon>Kitasatosporales</taxon>
        <taxon>Streptomycetaceae</taxon>
        <taxon>Streptomyces</taxon>
    </lineage>
</organism>
<comment type="similarity">
    <text evidence="1 7">Belongs to the cytochrome P450 family.</text>
</comment>
<dbReference type="Gene3D" id="1.10.630.10">
    <property type="entry name" value="Cytochrome P450"/>
    <property type="match status" value="1"/>
</dbReference>
<evidence type="ECO:0000313" key="9">
    <source>
        <dbReference type="Proteomes" id="UP000516230"/>
    </source>
</evidence>
<dbReference type="KEGG" id="sgj:IAG43_00205"/>
<dbReference type="PRINTS" id="PR00385">
    <property type="entry name" value="P450"/>
</dbReference>
<protein>
    <submittedName>
        <fullName evidence="8">Cytochrome P450</fullName>
    </submittedName>
</protein>
<evidence type="ECO:0000256" key="3">
    <source>
        <dbReference type="ARBA" id="ARBA00022723"/>
    </source>
</evidence>
<dbReference type="Proteomes" id="UP000516230">
    <property type="component" value="Chromosome"/>
</dbReference>
<evidence type="ECO:0000256" key="1">
    <source>
        <dbReference type="ARBA" id="ARBA00010617"/>
    </source>
</evidence>
<evidence type="ECO:0000256" key="7">
    <source>
        <dbReference type="RuleBase" id="RU000461"/>
    </source>
</evidence>